<dbReference type="EC" id="4.1.1.36" evidence="2"/>
<dbReference type="STRING" id="1265861.BCAMP_00755"/>
<dbReference type="Gene3D" id="3.40.50.1950">
    <property type="entry name" value="Flavin prenyltransferase-like"/>
    <property type="match status" value="1"/>
</dbReference>
<comment type="caution">
    <text evidence="2">The sequence shown here is derived from an EMBL/GenBank/DDBJ whole genome shotgun (WGS) entry which is preliminary data.</text>
</comment>
<dbReference type="SUPFAM" id="SSF52507">
    <property type="entry name" value="Homo-oligomeric flavin-containing Cys decarboxylases, HFCD"/>
    <property type="match status" value="1"/>
</dbReference>
<dbReference type="OrthoDB" id="2395518at2"/>
<dbReference type="InterPro" id="IPR003382">
    <property type="entry name" value="Flavoprotein"/>
</dbReference>
<dbReference type="GO" id="GO:0071513">
    <property type="term" value="C:phosphopantothenoylcysteine decarboxylase complex"/>
    <property type="evidence" value="ECO:0007669"/>
    <property type="project" value="TreeGrafter"/>
</dbReference>
<name>W7CZB5_9LIST</name>
<gene>
    <name evidence="2" type="ORF">BCAMP_00755</name>
</gene>
<dbReference type="GO" id="GO:0004633">
    <property type="term" value="F:phosphopantothenoylcysteine decarboxylase activity"/>
    <property type="evidence" value="ECO:0007669"/>
    <property type="project" value="UniProtKB-EC"/>
</dbReference>
<evidence type="ECO:0000313" key="2">
    <source>
        <dbReference type="EMBL" id="EUJ42115.1"/>
    </source>
</evidence>
<proteinExistence type="predicted"/>
<sequence length="148" mass="16030">MSPLTLEIISKNKIVTEGMTAQVYDTVDHVFLAQETDLIVIMPATADIIGKVANGIADDIVSSICMAIPADKPKLICPAMNTEMYNQSILQENLAKLAHRNYKEIPPRVDILTSGKRGIGALAEAHVIINQIVSELNVSQADMMLATV</sequence>
<evidence type="ECO:0000259" key="1">
    <source>
        <dbReference type="Pfam" id="PF02441"/>
    </source>
</evidence>
<dbReference type="GO" id="GO:0010181">
    <property type="term" value="F:FMN binding"/>
    <property type="evidence" value="ECO:0007669"/>
    <property type="project" value="TreeGrafter"/>
</dbReference>
<dbReference type="PANTHER" id="PTHR14359:SF6">
    <property type="entry name" value="PHOSPHOPANTOTHENOYLCYSTEINE DECARBOXYLASE"/>
    <property type="match status" value="1"/>
</dbReference>
<reference evidence="2 3" key="1">
    <citation type="submission" date="2012-12" db="EMBL/GenBank/DDBJ databases">
        <title>Novel taxa of Listeriaceae from agricultural environments in the United States.</title>
        <authorList>
            <person name="den Bakker H.C."/>
            <person name="Allred A."/>
            <person name="Warchocki S."/>
            <person name="Wright E.M."/>
            <person name="Burrell A."/>
            <person name="Nightingale K.K."/>
            <person name="Kephart D."/>
            <person name="Wiedmann M."/>
        </authorList>
    </citation>
    <scope>NUCLEOTIDE SEQUENCE [LARGE SCALE GENOMIC DNA]</scope>
    <source>
        <strain evidence="2 3">FSL F6-1037</strain>
    </source>
</reference>
<dbReference type="InterPro" id="IPR036551">
    <property type="entry name" value="Flavin_trans-like"/>
</dbReference>
<feature type="domain" description="Flavoprotein" evidence="1">
    <location>
        <begin position="18"/>
        <end position="132"/>
    </location>
</feature>
<dbReference type="GO" id="GO:0015937">
    <property type="term" value="P:coenzyme A biosynthetic process"/>
    <property type="evidence" value="ECO:0007669"/>
    <property type="project" value="TreeGrafter"/>
</dbReference>
<keyword evidence="2" id="KW-0456">Lyase</keyword>
<dbReference type="AlphaFoldDB" id="W7CZB5"/>
<dbReference type="PANTHER" id="PTHR14359">
    <property type="entry name" value="HOMO-OLIGOMERIC FLAVIN CONTAINING CYS DECARBOXYLASE FAMILY"/>
    <property type="match status" value="1"/>
</dbReference>
<dbReference type="Proteomes" id="UP000019243">
    <property type="component" value="Unassembled WGS sequence"/>
</dbReference>
<protein>
    <submittedName>
        <fullName evidence="2">Phosphopantothenoylcysteine decarboxylase</fullName>
        <ecNumber evidence="2">4.1.1.36</ecNumber>
    </submittedName>
</protein>
<accession>W7CZB5</accession>
<evidence type="ECO:0000313" key="3">
    <source>
        <dbReference type="Proteomes" id="UP000019243"/>
    </source>
</evidence>
<dbReference type="RefSeq" id="WP_051456766.1">
    <property type="nucleotide sequence ID" value="NZ_AODH01000002.1"/>
</dbReference>
<dbReference type="EMBL" id="AODH01000002">
    <property type="protein sequence ID" value="EUJ42115.1"/>
    <property type="molecule type" value="Genomic_DNA"/>
</dbReference>
<dbReference type="PATRIC" id="fig|1265861.3.peg.146"/>
<dbReference type="Pfam" id="PF02441">
    <property type="entry name" value="Flavoprotein"/>
    <property type="match status" value="1"/>
</dbReference>
<keyword evidence="3" id="KW-1185">Reference proteome</keyword>
<organism evidence="2 3">
    <name type="scientific">Brochothrix campestris FSL F6-1037</name>
    <dbReference type="NCBI Taxonomy" id="1265861"/>
    <lineage>
        <taxon>Bacteria</taxon>
        <taxon>Bacillati</taxon>
        <taxon>Bacillota</taxon>
        <taxon>Bacilli</taxon>
        <taxon>Bacillales</taxon>
        <taxon>Listeriaceae</taxon>
        <taxon>Brochothrix</taxon>
    </lineage>
</organism>